<dbReference type="GO" id="GO:0016747">
    <property type="term" value="F:acyltransferase activity, transferring groups other than amino-acyl groups"/>
    <property type="evidence" value="ECO:0007669"/>
    <property type="project" value="InterPro"/>
</dbReference>
<proteinExistence type="predicted"/>
<feature type="transmembrane region" description="Helical" evidence="1">
    <location>
        <begin position="218"/>
        <end position="236"/>
    </location>
</feature>
<dbReference type="GO" id="GO:0009103">
    <property type="term" value="P:lipopolysaccharide biosynthetic process"/>
    <property type="evidence" value="ECO:0007669"/>
    <property type="project" value="TreeGrafter"/>
</dbReference>
<feature type="domain" description="Acyltransferase 3" evidence="2">
    <location>
        <begin position="24"/>
        <end position="351"/>
    </location>
</feature>
<dbReference type="EMBL" id="BASZ01000004">
    <property type="protein sequence ID" value="GAD48729.1"/>
    <property type="molecule type" value="Genomic_DNA"/>
</dbReference>
<feature type="transmembrane region" description="Helical" evidence="1">
    <location>
        <begin position="100"/>
        <end position="122"/>
    </location>
</feature>
<keyword evidence="1" id="KW-0472">Membrane</keyword>
<feature type="transmembrane region" description="Helical" evidence="1">
    <location>
        <begin position="304"/>
        <end position="323"/>
    </location>
</feature>
<dbReference type="RefSeq" id="WP_021689636.1">
    <property type="nucleotide sequence ID" value="NZ_BASZ01000004.1"/>
</dbReference>
<evidence type="ECO:0000259" key="2">
    <source>
        <dbReference type="Pfam" id="PF01757"/>
    </source>
</evidence>
<evidence type="ECO:0000256" key="1">
    <source>
        <dbReference type="SAM" id="Phobius"/>
    </source>
</evidence>
<reference evidence="3 4" key="1">
    <citation type="submission" date="2013-09" db="EMBL/GenBank/DDBJ databases">
        <title>Whole genome shotgun sequence of Novosphingobium tardaugens NBRC 16725.</title>
        <authorList>
            <person name="Isaki S."/>
            <person name="Hosoyama A."/>
            <person name="Tsuchikane K."/>
            <person name="Katsumata H."/>
            <person name="Ando Y."/>
            <person name="Yamazaki S."/>
            <person name="Fujita N."/>
        </authorList>
    </citation>
    <scope>NUCLEOTIDE SEQUENCE [LARGE SCALE GENOMIC DNA]</scope>
    <source>
        <strain evidence="3 4">NBRC 16725</strain>
    </source>
</reference>
<dbReference type="PANTHER" id="PTHR23028:SF53">
    <property type="entry name" value="ACYL_TRANSF_3 DOMAIN-CONTAINING PROTEIN"/>
    <property type="match status" value="1"/>
</dbReference>
<keyword evidence="3" id="KW-0808">Transferase</keyword>
<dbReference type="AlphaFoldDB" id="U2ZTL9"/>
<dbReference type="PANTHER" id="PTHR23028">
    <property type="entry name" value="ACETYLTRANSFERASE"/>
    <property type="match status" value="1"/>
</dbReference>
<dbReference type="InterPro" id="IPR002656">
    <property type="entry name" value="Acyl_transf_3_dom"/>
</dbReference>
<feature type="transmembrane region" description="Helical" evidence="1">
    <location>
        <begin position="186"/>
        <end position="206"/>
    </location>
</feature>
<feature type="transmembrane region" description="Helical" evidence="1">
    <location>
        <begin position="335"/>
        <end position="353"/>
    </location>
</feature>
<feature type="transmembrane region" description="Helical" evidence="1">
    <location>
        <begin position="61"/>
        <end position="79"/>
    </location>
</feature>
<dbReference type="InterPro" id="IPR050879">
    <property type="entry name" value="Acyltransferase_3"/>
</dbReference>
<protein>
    <submittedName>
        <fullName evidence="3">Putative acyltransferase</fullName>
    </submittedName>
</protein>
<name>U2ZTL9_9SPHN</name>
<sequence>MSGAAARQSASEIVAAPHKAELRALTGIRGLAAWFVVLYHARLLLTDMMPEWCIAVFAKGYLAVDFFFMLSGFVIAYNYNGKFLRQGPAITGAFLWRRLARIWPLHAAILAAMVVFVALLAATGRDYSGYPLAELPLHILLMQNWGFTHDLTWNHPAWSISTELGAYLMFPLLALVVRWERFGNPALFLAMTALLATLYLCFRFTGGDVLGADIARLGLVRCLIEFAVGTVLCVLWQRWRGRPGAALAAGVLALAILVGGFLTGLPETGFVPAGMAVALLALALDRGGISRFLASRVPHWLGEISYSTYLAHFFLLILFKIAFVDASLQMGAAQLAAYLLLVLIASAVLYHGVELPAQRWLNDRMPARLRARVAVTE</sequence>
<evidence type="ECO:0000313" key="4">
    <source>
        <dbReference type="Proteomes" id="UP000016568"/>
    </source>
</evidence>
<keyword evidence="1" id="KW-0812">Transmembrane</keyword>
<dbReference type="Proteomes" id="UP000016568">
    <property type="component" value="Unassembled WGS sequence"/>
</dbReference>
<dbReference type="eggNOG" id="COG1835">
    <property type="taxonomic scope" value="Bacteria"/>
</dbReference>
<keyword evidence="1" id="KW-1133">Transmembrane helix</keyword>
<evidence type="ECO:0000313" key="3">
    <source>
        <dbReference type="EMBL" id="GAD48729.1"/>
    </source>
</evidence>
<dbReference type="Pfam" id="PF01757">
    <property type="entry name" value="Acyl_transf_3"/>
    <property type="match status" value="1"/>
</dbReference>
<accession>U2ZTL9</accession>
<keyword evidence="3" id="KW-0012">Acyltransferase</keyword>
<dbReference type="GO" id="GO:0016020">
    <property type="term" value="C:membrane"/>
    <property type="evidence" value="ECO:0007669"/>
    <property type="project" value="TreeGrafter"/>
</dbReference>
<keyword evidence="4" id="KW-1185">Reference proteome</keyword>
<feature type="transmembrane region" description="Helical" evidence="1">
    <location>
        <begin position="20"/>
        <end position="41"/>
    </location>
</feature>
<gene>
    <name evidence="3" type="ORF">NT2_04_01400</name>
</gene>
<feature type="transmembrane region" description="Helical" evidence="1">
    <location>
        <begin position="157"/>
        <end position="179"/>
    </location>
</feature>
<organism evidence="3 4">
    <name type="scientific">Caenibius tardaugens NBRC 16725</name>
    <dbReference type="NCBI Taxonomy" id="1219035"/>
    <lineage>
        <taxon>Bacteria</taxon>
        <taxon>Pseudomonadati</taxon>
        <taxon>Pseudomonadota</taxon>
        <taxon>Alphaproteobacteria</taxon>
        <taxon>Sphingomonadales</taxon>
        <taxon>Erythrobacteraceae</taxon>
        <taxon>Caenibius</taxon>
    </lineage>
</organism>
<comment type="caution">
    <text evidence="3">The sequence shown here is derived from an EMBL/GenBank/DDBJ whole genome shotgun (WGS) entry which is preliminary data.</text>
</comment>
<feature type="transmembrane region" description="Helical" evidence="1">
    <location>
        <begin position="243"/>
        <end position="262"/>
    </location>
</feature>